<dbReference type="InterPro" id="IPR035968">
    <property type="entry name" value="ATP_synth_F1_ATPase_gsu"/>
</dbReference>
<dbReference type="PANTHER" id="PTHR11693:SF22">
    <property type="entry name" value="ATP SYNTHASE SUBUNIT GAMMA, MITOCHONDRIAL"/>
    <property type="match status" value="1"/>
</dbReference>
<keyword evidence="9" id="KW-0066">ATP synthesis</keyword>
<keyword evidence="7" id="KW-0472">Membrane</keyword>
<comment type="similarity">
    <text evidence="3">Belongs to the ATPase gamma chain family.</text>
</comment>
<evidence type="ECO:0000256" key="6">
    <source>
        <dbReference type="ARBA" id="ARBA00023065"/>
    </source>
</evidence>
<dbReference type="EMBL" id="CP041186">
    <property type="protein sequence ID" value="QDG50423.1"/>
    <property type="molecule type" value="Genomic_DNA"/>
</dbReference>
<dbReference type="SUPFAM" id="SSF52943">
    <property type="entry name" value="ATP synthase (F1-ATPase), gamma subunit"/>
    <property type="match status" value="1"/>
</dbReference>
<dbReference type="InterPro" id="IPR017709">
    <property type="entry name" value="Alt_ATP_synth_F1_gsu"/>
</dbReference>
<dbReference type="AlphaFoldDB" id="A0A4Y6PQC7"/>
<evidence type="ECO:0000256" key="8">
    <source>
        <dbReference type="ARBA" id="ARBA00023196"/>
    </source>
</evidence>
<dbReference type="PANTHER" id="PTHR11693">
    <property type="entry name" value="ATP SYNTHASE GAMMA CHAIN"/>
    <property type="match status" value="1"/>
</dbReference>
<accession>A0A4Y6PQC7</accession>
<dbReference type="RefSeq" id="WP_141196916.1">
    <property type="nucleotide sequence ID" value="NZ_CP041186.1"/>
</dbReference>
<dbReference type="GO" id="GO:0045259">
    <property type="term" value="C:proton-transporting ATP synthase complex"/>
    <property type="evidence" value="ECO:0007669"/>
    <property type="project" value="UniProtKB-KW"/>
</dbReference>
<evidence type="ECO:0000256" key="4">
    <source>
        <dbReference type="ARBA" id="ARBA00022448"/>
    </source>
</evidence>
<gene>
    <name evidence="10" type="ORF">FIV42_06655</name>
</gene>
<dbReference type="NCBIfam" id="TIGR03323">
    <property type="entry name" value="alt_F1F0_F1_gam"/>
    <property type="match status" value="1"/>
</dbReference>
<comment type="function">
    <text evidence="1">Produces ATP from ADP in the presence of a proton gradient across the membrane. The gamma chain is believed to be important in regulating ATPase activity and the flow of protons through the CF(0) complex.</text>
</comment>
<dbReference type="Gene3D" id="3.40.1380.10">
    <property type="match status" value="1"/>
</dbReference>
<dbReference type="OrthoDB" id="9812769at2"/>
<evidence type="ECO:0000256" key="7">
    <source>
        <dbReference type="ARBA" id="ARBA00023136"/>
    </source>
</evidence>
<keyword evidence="11" id="KW-1185">Reference proteome</keyword>
<accession>A0A5B8Y1R8</accession>
<dbReference type="Pfam" id="PF00231">
    <property type="entry name" value="ATP-synt"/>
    <property type="match status" value="1"/>
</dbReference>
<dbReference type="Gene3D" id="1.10.287.80">
    <property type="entry name" value="ATP synthase, gamma subunit, helix hairpin domain"/>
    <property type="match status" value="1"/>
</dbReference>
<dbReference type="InterPro" id="IPR000131">
    <property type="entry name" value="ATP_synth_F1_gsu"/>
</dbReference>
<evidence type="ECO:0000256" key="1">
    <source>
        <dbReference type="ARBA" id="ARBA00003456"/>
    </source>
</evidence>
<protein>
    <submittedName>
        <fullName evidence="10">F0F1 ATP synthase subunit gamma</fullName>
    </submittedName>
</protein>
<keyword evidence="8" id="KW-0139">CF(1)</keyword>
<reference evidence="10 11" key="1">
    <citation type="submission" date="2019-06" db="EMBL/GenBank/DDBJ databases">
        <title>Persicimonas caeni gen. nov., sp. nov., a predatory bacterium isolated from solar saltern.</title>
        <authorList>
            <person name="Wang S."/>
        </authorList>
    </citation>
    <scope>NUCLEOTIDE SEQUENCE [LARGE SCALE GENOMIC DNA]</scope>
    <source>
        <strain evidence="10 11">YN101</strain>
    </source>
</reference>
<evidence type="ECO:0000313" key="10">
    <source>
        <dbReference type="EMBL" id="QDG50423.1"/>
    </source>
</evidence>
<evidence type="ECO:0000256" key="5">
    <source>
        <dbReference type="ARBA" id="ARBA00022781"/>
    </source>
</evidence>
<organism evidence="10 11">
    <name type="scientific">Persicimonas caeni</name>
    <dbReference type="NCBI Taxonomy" id="2292766"/>
    <lineage>
        <taxon>Bacteria</taxon>
        <taxon>Deltaproteobacteria</taxon>
        <taxon>Bradymonadales</taxon>
        <taxon>Bradymonadaceae</taxon>
        <taxon>Persicimonas</taxon>
    </lineage>
</organism>
<dbReference type="CDD" id="cd12151">
    <property type="entry name" value="F1-ATPase_gamma"/>
    <property type="match status" value="1"/>
</dbReference>
<dbReference type="PRINTS" id="PR00126">
    <property type="entry name" value="ATPASEGAMMA"/>
</dbReference>
<evidence type="ECO:0000256" key="3">
    <source>
        <dbReference type="ARBA" id="ARBA00007681"/>
    </source>
</evidence>
<evidence type="ECO:0000256" key="2">
    <source>
        <dbReference type="ARBA" id="ARBA00004170"/>
    </source>
</evidence>
<sequence>MPNHQQLHGRIESADELLTVVKTMKSMAAVNIHQYEQAVQALADYDRTVLMGLRVLLFRRPEMAEQARAARVERTGAVVFGSDQGMCGAFNERVASFTRETLHADGDGDSDRVRVLSVGHRARVRLEDVDLAPRVHFDVPGSVGAVTDLVHDLLVELSRWREEEDVDRVLVFYNRPAASGAFEPAVRHLLPLDRRWLERLADSAEKWPTRQLPTFTMDADSLFSALIQEYLFSALYRACADSLASENASRLTSMHAAQRNIEDLLDELRADYRRTRQSAITEELLDIIGGYEALRESEDHK</sequence>
<keyword evidence="6" id="KW-0406">Ion transport</keyword>
<comment type="subcellular location">
    <subcellularLocation>
        <location evidence="2">Membrane</location>
        <topology evidence="2">Peripheral membrane protein</topology>
    </subcellularLocation>
</comment>
<dbReference type="GO" id="GO:0046933">
    <property type="term" value="F:proton-transporting ATP synthase activity, rotational mechanism"/>
    <property type="evidence" value="ECO:0007669"/>
    <property type="project" value="InterPro"/>
</dbReference>
<proteinExistence type="inferred from homology"/>
<evidence type="ECO:0000313" key="11">
    <source>
        <dbReference type="Proteomes" id="UP000315995"/>
    </source>
</evidence>
<evidence type="ECO:0000256" key="9">
    <source>
        <dbReference type="ARBA" id="ARBA00023310"/>
    </source>
</evidence>
<dbReference type="Proteomes" id="UP000315995">
    <property type="component" value="Chromosome"/>
</dbReference>
<keyword evidence="4" id="KW-0813">Transport</keyword>
<name>A0A4Y6PQC7_PERCE</name>
<keyword evidence="5" id="KW-0375">Hydrogen ion transport</keyword>